<dbReference type="EMBL" id="PDCP01000037">
    <property type="protein sequence ID" value="PEG36134.1"/>
    <property type="molecule type" value="Genomic_DNA"/>
</dbReference>
<name>A0A2A7MWS9_MYCAG</name>
<reference evidence="2" key="3">
    <citation type="submission" date="2020-02" db="EMBL/GenBank/DDBJ databases">
        <authorList>
            <person name="Matsumoto Y."/>
            <person name="Motooka D."/>
            <person name="Nakamura S."/>
        </authorList>
    </citation>
    <scope>NUCLEOTIDE SEQUENCE</scope>
    <source>
        <strain evidence="2">JCM 6377</strain>
    </source>
</reference>
<accession>A0A2A7MWS9</accession>
<dbReference type="EMBL" id="BLKS01000003">
    <property type="protein sequence ID" value="GFG54940.1"/>
    <property type="molecule type" value="Genomic_DNA"/>
</dbReference>
<evidence type="ECO:0000313" key="4">
    <source>
        <dbReference type="Proteomes" id="UP000220914"/>
    </source>
</evidence>
<reference evidence="2 5" key="2">
    <citation type="journal article" date="2019" name="Emerg. Microbes Infect.">
        <title>Comprehensive subspecies identification of 175 nontuberculous mycobacteria species based on 7547 genomic profiles.</title>
        <authorList>
            <person name="Matsumoto Y."/>
            <person name="Kinjo T."/>
            <person name="Motooka D."/>
            <person name="Nabeya D."/>
            <person name="Jung N."/>
            <person name="Uechi K."/>
            <person name="Horii T."/>
            <person name="Iida T."/>
            <person name="Fujita J."/>
            <person name="Nakamura S."/>
        </authorList>
    </citation>
    <scope>NUCLEOTIDE SEQUENCE [LARGE SCALE GENOMIC DNA]</scope>
    <source>
        <strain evidence="2 5">JCM 6377</strain>
    </source>
</reference>
<organism evidence="3 4">
    <name type="scientific">Mycolicibacterium agri</name>
    <name type="common">Mycobacterium agri</name>
    <dbReference type="NCBI Taxonomy" id="36811"/>
    <lineage>
        <taxon>Bacteria</taxon>
        <taxon>Bacillati</taxon>
        <taxon>Actinomycetota</taxon>
        <taxon>Actinomycetes</taxon>
        <taxon>Mycobacteriales</taxon>
        <taxon>Mycobacteriaceae</taxon>
        <taxon>Mycolicibacterium</taxon>
    </lineage>
</organism>
<feature type="region of interest" description="Disordered" evidence="1">
    <location>
        <begin position="1"/>
        <end position="39"/>
    </location>
</feature>
<dbReference type="Proteomes" id="UP000220914">
    <property type="component" value="Unassembled WGS sequence"/>
</dbReference>
<dbReference type="OrthoDB" id="4637442at2"/>
<dbReference type="AlphaFoldDB" id="A0A2A7MWS9"/>
<reference evidence="3 4" key="1">
    <citation type="submission" date="2017-10" db="EMBL/GenBank/DDBJ databases">
        <title>The new phylogeny of genus Mycobacterium.</title>
        <authorList>
            <person name="Tortoli E."/>
            <person name="Trovato A."/>
            <person name="Cirillo D.M."/>
        </authorList>
    </citation>
    <scope>NUCLEOTIDE SEQUENCE [LARGE SCALE GENOMIC DNA]</scope>
    <source>
        <strain evidence="3 4">CCUG37673</strain>
    </source>
</reference>
<comment type="caution">
    <text evidence="3">The sequence shown here is derived from an EMBL/GenBank/DDBJ whole genome shotgun (WGS) entry which is preliminary data.</text>
</comment>
<dbReference type="RefSeq" id="WP_097941779.1">
    <property type="nucleotide sequence ID" value="NZ_BLKS01000003.1"/>
</dbReference>
<evidence type="ECO:0000313" key="3">
    <source>
        <dbReference type="EMBL" id="PEG36134.1"/>
    </source>
</evidence>
<feature type="compositionally biased region" description="Low complexity" evidence="1">
    <location>
        <begin position="10"/>
        <end position="21"/>
    </location>
</feature>
<sequence>MSKLDDKAAKAAQAAKPAEADPTPTEATQAPQVEPSTKNVPLITEQQVMFGSAPALTPARRPNVAHRMASAVHAMFVRPERRHPPKHYPQRLAYLEYSAMSREMDRL</sequence>
<feature type="compositionally biased region" description="Polar residues" evidence="1">
    <location>
        <begin position="25"/>
        <end position="39"/>
    </location>
</feature>
<dbReference type="Proteomes" id="UP000465302">
    <property type="component" value="Unassembled WGS sequence"/>
</dbReference>
<keyword evidence="4" id="KW-1185">Reference proteome</keyword>
<proteinExistence type="predicted"/>
<evidence type="ECO:0000313" key="2">
    <source>
        <dbReference type="EMBL" id="GFG54940.1"/>
    </source>
</evidence>
<protein>
    <submittedName>
        <fullName evidence="3">Uncharacterized protein</fullName>
    </submittedName>
</protein>
<gene>
    <name evidence="3" type="ORF">CQY20_19735</name>
    <name evidence="2" type="ORF">MAGR_63810</name>
</gene>
<evidence type="ECO:0000256" key="1">
    <source>
        <dbReference type="SAM" id="MobiDB-lite"/>
    </source>
</evidence>
<evidence type="ECO:0000313" key="5">
    <source>
        <dbReference type="Proteomes" id="UP000465302"/>
    </source>
</evidence>